<protein>
    <submittedName>
        <fullName evidence="3">Ca2+-binding RTX toxin-like protein</fullName>
    </submittedName>
</protein>
<dbReference type="InterPro" id="IPR018511">
    <property type="entry name" value="Hemolysin-typ_Ca-bd_CS"/>
</dbReference>
<dbReference type="AlphaFoldDB" id="A0A840I6P2"/>
<dbReference type="InterPro" id="IPR011049">
    <property type="entry name" value="Serralysin-like_metalloprot_C"/>
</dbReference>
<evidence type="ECO:0000313" key="4">
    <source>
        <dbReference type="Proteomes" id="UP000563524"/>
    </source>
</evidence>
<dbReference type="RefSeq" id="WP_183819125.1">
    <property type="nucleotide sequence ID" value="NZ_JACHOB010000006.1"/>
</dbReference>
<name>A0A840I6P2_9PROT</name>
<dbReference type="PANTHER" id="PTHR38340">
    <property type="entry name" value="S-LAYER PROTEIN"/>
    <property type="match status" value="1"/>
</dbReference>
<comment type="subcellular location">
    <subcellularLocation>
        <location evidence="1">Secreted</location>
    </subcellularLocation>
</comment>
<dbReference type="Pfam" id="PF00353">
    <property type="entry name" value="HemolysinCabind"/>
    <property type="match status" value="3"/>
</dbReference>
<dbReference type="Gene3D" id="2.150.10.10">
    <property type="entry name" value="Serralysin-like metalloprotease, C-terminal"/>
    <property type="match status" value="2"/>
</dbReference>
<dbReference type="InterPro" id="IPR001343">
    <property type="entry name" value="Hemolysn_Ca-bd"/>
</dbReference>
<dbReference type="SUPFAM" id="SSF51120">
    <property type="entry name" value="beta-Roll"/>
    <property type="match status" value="2"/>
</dbReference>
<dbReference type="InterPro" id="IPR050557">
    <property type="entry name" value="RTX_toxin/Mannuronan_C5-epim"/>
</dbReference>
<proteinExistence type="predicted"/>
<accession>A0A840I6P2</accession>
<comment type="caution">
    <text evidence="3">The sequence shown here is derived from an EMBL/GenBank/DDBJ whole genome shotgun (WGS) entry which is preliminary data.</text>
</comment>
<evidence type="ECO:0000256" key="2">
    <source>
        <dbReference type="ARBA" id="ARBA00022525"/>
    </source>
</evidence>
<keyword evidence="4" id="KW-1185">Reference proteome</keyword>
<dbReference type="PROSITE" id="PS00330">
    <property type="entry name" value="HEMOLYSIN_CALCIUM"/>
    <property type="match status" value="1"/>
</dbReference>
<organism evidence="3 4">
    <name type="scientific">Parvularcula dongshanensis</name>
    <dbReference type="NCBI Taxonomy" id="1173995"/>
    <lineage>
        <taxon>Bacteria</taxon>
        <taxon>Pseudomonadati</taxon>
        <taxon>Pseudomonadota</taxon>
        <taxon>Alphaproteobacteria</taxon>
        <taxon>Parvularculales</taxon>
        <taxon>Parvularculaceae</taxon>
        <taxon>Parvularcula</taxon>
    </lineage>
</organism>
<dbReference type="GO" id="GO:0005509">
    <property type="term" value="F:calcium ion binding"/>
    <property type="evidence" value="ECO:0007669"/>
    <property type="project" value="InterPro"/>
</dbReference>
<keyword evidence="2" id="KW-0964">Secreted</keyword>
<reference evidence="3 4" key="1">
    <citation type="submission" date="2020-08" db="EMBL/GenBank/DDBJ databases">
        <title>Genomic Encyclopedia of Type Strains, Phase IV (KMG-IV): sequencing the most valuable type-strain genomes for metagenomic binning, comparative biology and taxonomic classification.</title>
        <authorList>
            <person name="Goeker M."/>
        </authorList>
    </citation>
    <scope>NUCLEOTIDE SEQUENCE [LARGE SCALE GENOMIC DNA]</scope>
    <source>
        <strain evidence="3 4">DSM 102850</strain>
    </source>
</reference>
<gene>
    <name evidence="3" type="ORF">GGQ59_002519</name>
</gene>
<dbReference type="PRINTS" id="PR00313">
    <property type="entry name" value="CABNDNGRPT"/>
</dbReference>
<dbReference type="Proteomes" id="UP000563524">
    <property type="component" value="Unassembled WGS sequence"/>
</dbReference>
<dbReference type="PANTHER" id="PTHR38340:SF1">
    <property type="entry name" value="S-LAYER PROTEIN"/>
    <property type="match status" value="1"/>
</dbReference>
<sequence>MPGAKSRLGGNDFVQEVSEAEYLSNATDFLTGEPIRGDIVSIDDVSGGRVTLANGMIRFEINPSVSDLSGSTVGVRFDFTLADGRTYSATERFSYFNLITKLIGDLEATIEEFYSGSGDDTIFGNAADNVLYGGAGADHIDARAGDDLVIGGSGRDTLIGGSGFDTVSFEDVQENLTIDLERSSVSGPSQSTSISGFEAAIGGGGDDYLVGTAETATRLFGGGGNDTLVGGLGADVLTGGDGDDVIYGG</sequence>
<evidence type="ECO:0000256" key="1">
    <source>
        <dbReference type="ARBA" id="ARBA00004613"/>
    </source>
</evidence>
<evidence type="ECO:0000313" key="3">
    <source>
        <dbReference type="EMBL" id="MBB4659975.1"/>
    </source>
</evidence>
<dbReference type="EMBL" id="JACHOB010000006">
    <property type="protein sequence ID" value="MBB4659975.1"/>
    <property type="molecule type" value="Genomic_DNA"/>
</dbReference>
<dbReference type="GO" id="GO:0005576">
    <property type="term" value="C:extracellular region"/>
    <property type="evidence" value="ECO:0007669"/>
    <property type="project" value="UniProtKB-SubCell"/>
</dbReference>